<keyword evidence="7" id="KW-0645">Protease</keyword>
<dbReference type="Gene3D" id="3.90.230.10">
    <property type="entry name" value="Creatinase/methionine aminopeptidase superfamily"/>
    <property type="match status" value="1"/>
</dbReference>
<evidence type="ECO:0000259" key="5">
    <source>
        <dbReference type="Pfam" id="PF01321"/>
    </source>
</evidence>
<dbReference type="STRING" id="1770053.SAMN05216551_111179"/>
<reference evidence="8" key="1">
    <citation type="submission" date="2016-09" db="EMBL/GenBank/DDBJ databases">
        <authorList>
            <person name="Varghese N."/>
            <person name="Submissions S."/>
        </authorList>
    </citation>
    <scope>NUCLEOTIDE SEQUENCE [LARGE SCALE GENOMIC DNA]</scope>
    <source>
        <strain evidence="8">JS23</strain>
    </source>
</reference>
<evidence type="ECO:0000259" key="6">
    <source>
        <dbReference type="Pfam" id="PF16188"/>
    </source>
</evidence>
<dbReference type="InterPro" id="IPR000587">
    <property type="entry name" value="Creatinase_N"/>
</dbReference>
<sequence length="609" mass="64998">MTMQEVRGTTAAARLAALRATMQAQGLAAVVIPSADPHLSEYLPERWQGRAWLSGFTGSVGTFAATHDEAGVWVDSRYWVQAEAQLAGSGIALMRLEPGGENLVDWLATRLREGDVLAVDGETCSLVAADQMQRSLAARGVALRTDIDPLAAIWPDRAGLPARPIGPADLTADTSVRGARLAEVAARTRATGAQWHFLSSLDDIAWIFDLRGQDVDYNPVFLAHALLDDAGRGTLFVAPGTVSDTLRQALADDGIALADYEQVRARLAALPDGSRLLFDARRVVVAMIEAAVGNLAAPRLGIVDAINPSTLLKSRKTSDELARVRRTMVADGAALCEFFAWFDAALAAGEPLTELTVDERLGACRAAKPGYVCASFATIAGFNANGAMPHYRATTEAHASIAGDGLLLIDSGGQYRDGTTDITRMVPIGTPSAAQKRDCALVLKGMIGLSRAVFPDGLRAAMLDALARAPLWAEGLNYGHGTGHGVGFFLNVHEGPQSISCYSPAEPHTAMREGMITSVEPGLYREGGWGVRIENLVAAVRGPATEFGEFLAFETLTLCPIDTRCIDLTLLDDGERRWLNDYHATVRSRLGDAVHGAAHDWLIARTEPV</sequence>
<dbReference type="Pfam" id="PF16188">
    <property type="entry name" value="Peptidase_M24_C"/>
    <property type="match status" value="1"/>
</dbReference>
<keyword evidence="2" id="KW-0479">Metal-binding</keyword>
<protein>
    <submittedName>
        <fullName evidence="7">Xaa-Pro aminopeptidase</fullName>
    </submittedName>
</protein>
<dbReference type="PANTHER" id="PTHR43763">
    <property type="entry name" value="XAA-PRO AMINOPEPTIDASE 1"/>
    <property type="match status" value="1"/>
</dbReference>
<dbReference type="SUPFAM" id="SSF55920">
    <property type="entry name" value="Creatinase/aminopeptidase"/>
    <property type="match status" value="1"/>
</dbReference>
<dbReference type="Pfam" id="PF00557">
    <property type="entry name" value="Peptidase_M24"/>
    <property type="match status" value="1"/>
</dbReference>
<dbReference type="InterPro" id="IPR033740">
    <property type="entry name" value="Pept_M24B"/>
</dbReference>
<feature type="domain" description="Creatinase N-terminal" evidence="5">
    <location>
        <begin position="14"/>
        <end position="137"/>
    </location>
</feature>
<dbReference type="GO" id="GO:0005737">
    <property type="term" value="C:cytoplasm"/>
    <property type="evidence" value="ECO:0007669"/>
    <property type="project" value="UniProtKB-ARBA"/>
</dbReference>
<keyword evidence="3" id="KW-0378">Hydrolase</keyword>
<feature type="domain" description="Peptidase M24" evidence="4">
    <location>
        <begin position="323"/>
        <end position="538"/>
    </location>
</feature>
<dbReference type="Pfam" id="PF16189">
    <property type="entry name" value="Creatinase_N_2"/>
    <property type="match status" value="1"/>
</dbReference>
<dbReference type="OrthoDB" id="9806388at2"/>
<dbReference type="Gene3D" id="3.40.350.10">
    <property type="entry name" value="Creatinase/prolidase N-terminal domain"/>
    <property type="match status" value="2"/>
</dbReference>
<dbReference type="PANTHER" id="PTHR43763:SF6">
    <property type="entry name" value="XAA-PRO AMINOPEPTIDASE 1"/>
    <property type="match status" value="1"/>
</dbReference>
<feature type="domain" description="Peptidase M24 C-terminal" evidence="6">
    <location>
        <begin position="549"/>
        <end position="609"/>
    </location>
</feature>
<dbReference type="EMBL" id="FNLO01000011">
    <property type="protein sequence ID" value="SDV50418.1"/>
    <property type="molecule type" value="Genomic_DNA"/>
</dbReference>
<evidence type="ECO:0000313" key="7">
    <source>
        <dbReference type="EMBL" id="SDV50418.1"/>
    </source>
</evidence>
<gene>
    <name evidence="7" type="ORF">SAMN05216551_111179</name>
</gene>
<comment type="similarity">
    <text evidence="1">Belongs to the peptidase M24B family.</text>
</comment>
<name>A0A1H2PTH7_9BURK</name>
<proteinExistence type="inferred from homology"/>
<dbReference type="AlphaFoldDB" id="A0A1H2PTH7"/>
<dbReference type="InterPro" id="IPR050422">
    <property type="entry name" value="X-Pro_aminopeptidase_P"/>
</dbReference>
<evidence type="ECO:0000313" key="8">
    <source>
        <dbReference type="Proteomes" id="UP000243719"/>
    </source>
</evidence>
<evidence type="ECO:0000256" key="1">
    <source>
        <dbReference type="ARBA" id="ARBA00008766"/>
    </source>
</evidence>
<dbReference type="GO" id="GO:0070006">
    <property type="term" value="F:metalloaminopeptidase activity"/>
    <property type="evidence" value="ECO:0007669"/>
    <property type="project" value="InterPro"/>
</dbReference>
<dbReference type="InterPro" id="IPR029149">
    <property type="entry name" value="Creatin/AminoP/Spt16_N"/>
</dbReference>
<evidence type="ECO:0000256" key="3">
    <source>
        <dbReference type="ARBA" id="ARBA00022801"/>
    </source>
</evidence>
<evidence type="ECO:0000259" key="4">
    <source>
        <dbReference type="Pfam" id="PF00557"/>
    </source>
</evidence>
<dbReference type="GO" id="GO:0046872">
    <property type="term" value="F:metal ion binding"/>
    <property type="evidence" value="ECO:0007669"/>
    <property type="project" value="UniProtKB-KW"/>
</dbReference>
<dbReference type="Pfam" id="PF01321">
    <property type="entry name" value="Creatinase_N"/>
    <property type="match status" value="1"/>
</dbReference>
<dbReference type="InterPro" id="IPR036005">
    <property type="entry name" value="Creatinase/aminopeptidase-like"/>
</dbReference>
<organism evidence="7 8">
    <name type="scientific">Chitinasiproducens palmae</name>
    <dbReference type="NCBI Taxonomy" id="1770053"/>
    <lineage>
        <taxon>Bacteria</taxon>
        <taxon>Pseudomonadati</taxon>
        <taxon>Pseudomonadota</taxon>
        <taxon>Betaproteobacteria</taxon>
        <taxon>Burkholderiales</taxon>
        <taxon>Burkholderiaceae</taxon>
        <taxon>Chitinasiproducens</taxon>
    </lineage>
</organism>
<accession>A0A1H2PTH7</accession>
<dbReference type="InterPro" id="IPR032416">
    <property type="entry name" value="Peptidase_M24_C"/>
</dbReference>
<dbReference type="CDD" id="cd01085">
    <property type="entry name" value="APP"/>
    <property type="match status" value="1"/>
</dbReference>
<keyword evidence="7" id="KW-0031">Aminopeptidase</keyword>
<dbReference type="InterPro" id="IPR000994">
    <property type="entry name" value="Pept_M24"/>
</dbReference>
<dbReference type="Proteomes" id="UP000243719">
    <property type="component" value="Unassembled WGS sequence"/>
</dbReference>
<evidence type="ECO:0000256" key="2">
    <source>
        <dbReference type="ARBA" id="ARBA00022723"/>
    </source>
</evidence>
<dbReference type="FunFam" id="3.90.230.10:FF:000004">
    <property type="entry name" value="xaa-Pro aminopeptidase 1 isoform X1"/>
    <property type="match status" value="1"/>
</dbReference>
<dbReference type="SUPFAM" id="SSF53092">
    <property type="entry name" value="Creatinase/prolidase N-terminal domain"/>
    <property type="match status" value="1"/>
</dbReference>
<keyword evidence="8" id="KW-1185">Reference proteome</keyword>